<feature type="compositionally biased region" description="Basic and acidic residues" evidence="3">
    <location>
        <begin position="139"/>
        <end position="149"/>
    </location>
</feature>
<evidence type="ECO:0000256" key="3">
    <source>
        <dbReference type="SAM" id="MobiDB-lite"/>
    </source>
</evidence>
<dbReference type="GO" id="GO:0005634">
    <property type="term" value="C:nucleus"/>
    <property type="evidence" value="ECO:0007669"/>
    <property type="project" value="UniProtKB-UniRule"/>
</dbReference>
<gene>
    <name evidence="5" type="ORF">APAL1065_LOCUS9758</name>
</gene>
<name>A0A7S2Y915_9STRA</name>
<dbReference type="InterPro" id="IPR009071">
    <property type="entry name" value="HMG_box_dom"/>
</dbReference>
<evidence type="ECO:0000256" key="2">
    <source>
        <dbReference type="PROSITE-ProRule" id="PRU00267"/>
    </source>
</evidence>
<evidence type="ECO:0000313" key="5">
    <source>
        <dbReference type="EMBL" id="CAD9960752.1"/>
    </source>
</evidence>
<dbReference type="PANTHER" id="PTHR48112">
    <property type="entry name" value="HIGH MOBILITY GROUP PROTEIN DSP1"/>
    <property type="match status" value="1"/>
</dbReference>
<feature type="DNA-binding region" description="HMG box" evidence="2">
    <location>
        <begin position="33"/>
        <end position="116"/>
    </location>
</feature>
<dbReference type="AlphaFoldDB" id="A0A7S2Y915"/>
<dbReference type="GO" id="GO:0003677">
    <property type="term" value="F:DNA binding"/>
    <property type="evidence" value="ECO:0007669"/>
    <property type="project" value="UniProtKB-UniRule"/>
</dbReference>
<dbReference type="Gene3D" id="1.10.30.10">
    <property type="entry name" value="High mobility group box domain"/>
    <property type="match status" value="1"/>
</dbReference>
<feature type="region of interest" description="Disordered" evidence="3">
    <location>
        <begin position="129"/>
        <end position="160"/>
    </location>
</feature>
<organism evidence="5">
    <name type="scientific">Entomoneis paludosa</name>
    <dbReference type="NCBI Taxonomy" id="265537"/>
    <lineage>
        <taxon>Eukaryota</taxon>
        <taxon>Sar</taxon>
        <taxon>Stramenopiles</taxon>
        <taxon>Ochrophyta</taxon>
        <taxon>Bacillariophyta</taxon>
        <taxon>Bacillariophyceae</taxon>
        <taxon>Bacillariophycidae</taxon>
        <taxon>Entomoneidaceae</taxon>
        <taxon>Entomoneis</taxon>
    </lineage>
</organism>
<accession>A0A7S2Y915</accession>
<evidence type="ECO:0000259" key="4">
    <source>
        <dbReference type="PROSITE" id="PS50118"/>
    </source>
</evidence>
<feature type="compositionally biased region" description="Polar residues" evidence="3">
    <location>
        <begin position="150"/>
        <end position="160"/>
    </location>
</feature>
<proteinExistence type="predicted"/>
<dbReference type="InterPro" id="IPR050342">
    <property type="entry name" value="HMGB"/>
</dbReference>
<sequence length="233" mass="26049">MNKTAIKYTPGAINNIDTMQAQRNIEQIVIHKPSRPLSAYNIFFREERRRIVKEKGAMPADVESGGGTVSGKVAFANMGKAIASRWNALDVETKHHYQELASHEKSKYRKAVSKWRKLSKAAEDKRKLTALMNGTVHSTKTDKQSRSETSDLLTDDSTPSLASSYSIETAKVFHSDYLVEHRIDPSRAAMLQPDAILSPTTVGLLTERIDLLAFKLGEEGVDSVISMFLKRRN</sequence>
<reference evidence="5" key="1">
    <citation type="submission" date="2021-01" db="EMBL/GenBank/DDBJ databases">
        <authorList>
            <person name="Corre E."/>
            <person name="Pelletier E."/>
            <person name="Niang G."/>
            <person name="Scheremetjew M."/>
            <person name="Finn R."/>
            <person name="Kale V."/>
            <person name="Holt S."/>
            <person name="Cochrane G."/>
            <person name="Meng A."/>
            <person name="Brown T."/>
            <person name="Cohen L."/>
        </authorList>
    </citation>
    <scope>NUCLEOTIDE SEQUENCE</scope>
    <source>
        <strain evidence="5">CCMP125</strain>
    </source>
</reference>
<feature type="domain" description="HMG box" evidence="4">
    <location>
        <begin position="33"/>
        <end position="116"/>
    </location>
</feature>
<dbReference type="SUPFAM" id="SSF47095">
    <property type="entry name" value="HMG-box"/>
    <property type="match status" value="1"/>
</dbReference>
<dbReference type="Pfam" id="PF09011">
    <property type="entry name" value="HMG_box_2"/>
    <property type="match status" value="1"/>
</dbReference>
<dbReference type="EMBL" id="HBHT01014596">
    <property type="protein sequence ID" value="CAD9960752.1"/>
    <property type="molecule type" value="Transcribed_RNA"/>
</dbReference>
<evidence type="ECO:0000256" key="1">
    <source>
        <dbReference type="ARBA" id="ARBA00023125"/>
    </source>
</evidence>
<dbReference type="SMART" id="SM00398">
    <property type="entry name" value="HMG"/>
    <property type="match status" value="1"/>
</dbReference>
<dbReference type="InterPro" id="IPR036910">
    <property type="entry name" value="HMG_box_dom_sf"/>
</dbReference>
<dbReference type="PROSITE" id="PS50118">
    <property type="entry name" value="HMG_BOX_2"/>
    <property type="match status" value="1"/>
</dbReference>
<keyword evidence="2" id="KW-0539">Nucleus</keyword>
<dbReference type="CDD" id="cd00084">
    <property type="entry name" value="HMG-box_SF"/>
    <property type="match status" value="1"/>
</dbReference>
<dbReference type="PANTHER" id="PTHR48112:SF15">
    <property type="entry name" value="HMG BOX DOMAIN-CONTAINING PROTEIN"/>
    <property type="match status" value="1"/>
</dbReference>
<protein>
    <recommendedName>
        <fullName evidence="4">HMG box domain-containing protein</fullName>
    </recommendedName>
</protein>
<keyword evidence="1 2" id="KW-0238">DNA-binding</keyword>